<reference evidence="1" key="1">
    <citation type="submission" date="2020-06" db="EMBL/GenBank/DDBJ databases">
        <authorList>
            <person name="Li T."/>
            <person name="Hu X."/>
            <person name="Zhang T."/>
            <person name="Song X."/>
            <person name="Zhang H."/>
            <person name="Dai N."/>
            <person name="Sheng W."/>
            <person name="Hou X."/>
            <person name="Wei L."/>
        </authorList>
    </citation>
    <scope>NUCLEOTIDE SEQUENCE</scope>
    <source>
        <strain evidence="1">G02</strain>
        <tissue evidence="1">Leaf</tissue>
    </source>
</reference>
<gene>
    <name evidence="1" type="ORF">Sradi_6419500</name>
</gene>
<comment type="caution">
    <text evidence="1">The sequence shown here is derived from an EMBL/GenBank/DDBJ whole genome shotgun (WGS) entry which is preliminary data.</text>
</comment>
<proteinExistence type="predicted"/>
<name>A0AAW2K3S8_SESRA</name>
<protein>
    <submittedName>
        <fullName evidence="1">Uncharacterized protein</fullName>
    </submittedName>
</protein>
<dbReference type="PANTHER" id="PTHR11439">
    <property type="entry name" value="GAG-POL-RELATED RETROTRANSPOSON"/>
    <property type="match status" value="1"/>
</dbReference>
<organism evidence="1">
    <name type="scientific">Sesamum radiatum</name>
    <name type="common">Black benniseed</name>
    <dbReference type="NCBI Taxonomy" id="300843"/>
    <lineage>
        <taxon>Eukaryota</taxon>
        <taxon>Viridiplantae</taxon>
        <taxon>Streptophyta</taxon>
        <taxon>Embryophyta</taxon>
        <taxon>Tracheophyta</taxon>
        <taxon>Spermatophyta</taxon>
        <taxon>Magnoliopsida</taxon>
        <taxon>eudicotyledons</taxon>
        <taxon>Gunneridae</taxon>
        <taxon>Pentapetalae</taxon>
        <taxon>asterids</taxon>
        <taxon>lamiids</taxon>
        <taxon>Lamiales</taxon>
        <taxon>Pedaliaceae</taxon>
        <taxon>Sesamum</taxon>
    </lineage>
</organism>
<dbReference type="PANTHER" id="PTHR11439:SF465">
    <property type="entry name" value="REVERSE TRANSCRIPTASE TY1_COPIA-TYPE DOMAIN-CONTAINING PROTEIN"/>
    <property type="match status" value="1"/>
</dbReference>
<sequence length="252" mass="27654">MIFREETFPYHSTSSKSQPISLPLPILTDDSDTLVSSPLVSSDSSRIPTHDLFRTQSSVPPPLHPDQPNPIRSLVFIPTPPGSLDSPHSITSYCVSLGSSLISRKIKKQATVSGSFAKAEYRSIAAAVPELLSISYVLRDLDVFVPSPFLFGVTTTLPFTSQPTLPFMSAPTILTSTVIWCMTSTSLGISLLHMFLVPLNLQTSLPSLFLLSTSFVFCPRWTCPSVQSIPYMWCKQSRGALIDTLCRGRLED</sequence>
<accession>A0AAW2K3S8</accession>
<dbReference type="AlphaFoldDB" id="A0AAW2K3S8"/>
<evidence type="ECO:0000313" key="1">
    <source>
        <dbReference type="EMBL" id="KAL0301427.1"/>
    </source>
</evidence>
<dbReference type="EMBL" id="JACGWJ010000030">
    <property type="protein sequence ID" value="KAL0301427.1"/>
    <property type="molecule type" value="Genomic_DNA"/>
</dbReference>
<reference evidence="1" key="2">
    <citation type="journal article" date="2024" name="Plant">
        <title>Genomic evolution and insights into agronomic trait innovations of Sesamum species.</title>
        <authorList>
            <person name="Miao H."/>
            <person name="Wang L."/>
            <person name="Qu L."/>
            <person name="Liu H."/>
            <person name="Sun Y."/>
            <person name="Le M."/>
            <person name="Wang Q."/>
            <person name="Wei S."/>
            <person name="Zheng Y."/>
            <person name="Lin W."/>
            <person name="Duan Y."/>
            <person name="Cao H."/>
            <person name="Xiong S."/>
            <person name="Wang X."/>
            <person name="Wei L."/>
            <person name="Li C."/>
            <person name="Ma Q."/>
            <person name="Ju M."/>
            <person name="Zhao R."/>
            <person name="Li G."/>
            <person name="Mu C."/>
            <person name="Tian Q."/>
            <person name="Mei H."/>
            <person name="Zhang T."/>
            <person name="Gao T."/>
            <person name="Zhang H."/>
        </authorList>
    </citation>
    <scope>NUCLEOTIDE SEQUENCE</scope>
    <source>
        <strain evidence="1">G02</strain>
    </source>
</reference>